<reference evidence="6" key="1">
    <citation type="submission" date="2023-06" db="EMBL/GenBank/DDBJ databases">
        <title>Two Chryseobacterium gambrini strains from China.</title>
        <authorList>
            <person name="Zeng J."/>
            <person name="Wu Y."/>
        </authorList>
    </citation>
    <scope>NUCLEOTIDE SEQUENCE</scope>
    <source>
        <strain evidence="6">SQ219</strain>
    </source>
</reference>
<dbReference type="EMBL" id="JAUHGV010000015">
    <property type="protein sequence ID" value="MDN4013369.1"/>
    <property type="molecule type" value="Genomic_DNA"/>
</dbReference>
<evidence type="ECO:0000313" key="6">
    <source>
        <dbReference type="EMBL" id="MDN4013369.1"/>
    </source>
</evidence>
<name>A0AAJ1VN22_9FLAO</name>
<evidence type="ECO:0000256" key="1">
    <source>
        <dbReference type="ARBA" id="ARBA00004141"/>
    </source>
</evidence>
<accession>A0AAJ1VN22</accession>
<comment type="caution">
    <text evidence="6">The sequence shown here is derived from an EMBL/GenBank/DDBJ whole genome shotgun (WGS) entry which is preliminary data.</text>
</comment>
<feature type="transmembrane region" description="Helical" evidence="5">
    <location>
        <begin position="68"/>
        <end position="86"/>
    </location>
</feature>
<dbReference type="InterPro" id="IPR032808">
    <property type="entry name" value="DoxX"/>
</dbReference>
<dbReference type="Proteomes" id="UP001225933">
    <property type="component" value="Unassembled WGS sequence"/>
</dbReference>
<feature type="transmembrane region" description="Helical" evidence="5">
    <location>
        <begin position="44"/>
        <end position="62"/>
    </location>
</feature>
<protein>
    <submittedName>
        <fullName evidence="6">DoxX family protein</fullName>
    </submittedName>
</protein>
<feature type="transmembrane region" description="Helical" evidence="5">
    <location>
        <begin position="93"/>
        <end position="111"/>
    </location>
</feature>
<keyword evidence="3 5" id="KW-1133">Transmembrane helix</keyword>
<comment type="subcellular location">
    <subcellularLocation>
        <location evidence="1">Membrane</location>
        <topology evidence="1">Multi-pass membrane protein</topology>
    </subcellularLocation>
</comment>
<organism evidence="6 7">
    <name type="scientific">Chryseobacterium gambrini</name>
    <dbReference type="NCBI Taxonomy" id="373672"/>
    <lineage>
        <taxon>Bacteria</taxon>
        <taxon>Pseudomonadati</taxon>
        <taxon>Bacteroidota</taxon>
        <taxon>Flavobacteriia</taxon>
        <taxon>Flavobacteriales</taxon>
        <taxon>Weeksellaceae</taxon>
        <taxon>Chryseobacterium group</taxon>
        <taxon>Chryseobacterium</taxon>
    </lineage>
</organism>
<proteinExistence type="predicted"/>
<dbReference type="AlphaFoldDB" id="A0AAJ1VN22"/>
<dbReference type="RefSeq" id="WP_214590049.1">
    <property type="nucleotide sequence ID" value="NZ_JAUHGV010000015.1"/>
</dbReference>
<evidence type="ECO:0000256" key="4">
    <source>
        <dbReference type="ARBA" id="ARBA00023136"/>
    </source>
</evidence>
<evidence type="ECO:0000256" key="3">
    <source>
        <dbReference type="ARBA" id="ARBA00022989"/>
    </source>
</evidence>
<evidence type="ECO:0000313" key="7">
    <source>
        <dbReference type="Proteomes" id="UP001225933"/>
    </source>
</evidence>
<keyword evidence="2 5" id="KW-0812">Transmembrane</keyword>
<keyword evidence="4 5" id="KW-0472">Membrane</keyword>
<gene>
    <name evidence="6" type="ORF">QX233_12910</name>
</gene>
<dbReference type="Pfam" id="PF13564">
    <property type="entry name" value="DoxX_2"/>
    <property type="match status" value="1"/>
</dbReference>
<dbReference type="GO" id="GO:0016020">
    <property type="term" value="C:membrane"/>
    <property type="evidence" value="ECO:0007669"/>
    <property type="project" value="UniProtKB-SubCell"/>
</dbReference>
<evidence type="ECO:0000256" key="5">
    <source>
        <dbReference type="SAM" id="Phobius"/>
    </source>
</evidence>
<evidence type="ECO:0000256" key="2">
    <source>
        <dbReference type="ARBA" id="ARBA00022692"/>
    </source>
</evidence>
<sequence>MILKLINSVLILIAICMGVKQGYAMFSGKPEMLEMFGKWNFSKTAVMINGGTTILAAVLILFPKTFVWGNFLMAAGILMIICLQLVSKDLKGASIELPFLLLNLVILYFQHPLNKA</sequence>
<feature type="transmembrane region" description="Helical" evidence="5">
    <location>
        <begin position="6"/>
        <end position="23"/>
    </location>
</feature>